<comment type="similarity">
    <text evidence="5">Belongs to the SAT4 family.</text>
</comment>
<evidence type="ECO:0000259" key="8">
    <source>
        <dbReference type="Pfam" id="PF20684"/>
    </source>
</evidence>
<comment type="caution">
    <text evidence="9">The sequence shown here is derived from an EMBL/GenBank/DDBJ whole genome shotgun (WGS) entry which is preliminary data.</text>
</comment>
<evidence type="ECO:0000256" key="1">
    <source>
        <dbReference type="ARBA" id="ARBA00004141"/>
    </source>
</evidence>
<dbReference type="GeneID" id="81464113"/>
<reference evidence="9" key="1">
    <citation type="submission" date="2022-12" db="EMBL/GenBank/DDBJ databases">
        <authorList>
            <person name="Petersen C."/>
        </authorList>
    </citation>
    <scope>NUCLEOTIDE SEQUENCE</scope>
    <source>
        <strain evidence="9">IBT 3081</strain>
    </source>
</reference>
<feature type="region of interest" description="Disordered" evidence="6">
    <location>
        <begin position="335"/>
        <end position="366"/>
    </location>
</feature>
<accession>A0A9W9SCS1</accession>
<protein>
    <recommendedName>
        <fullName evidence="8">Rhodopsin domain-containing protein</fullName>
    </recommendedName>
</protein>
<evidence type="ECO:0000256" key="5">
    <source>
        <dbReference type="ARBA" id="ARBA00038359"/>
    </source>
</evidence>
<dbReference type="OrthoDB" id="3897607at2759"/>
<organism evidence="9 10">
    <name type="scientific">Penicillium concentricum</name>
    <dbReference type="NCBI Taxonomy" id="293559"/>
    <lineage>
        <taxon>Eukaryota</taxon>
        <taxon>Fungi</taxon>
        <taxon>Dikarya</taxon>
        <taxon>Ascomycota</taxon>
        <taxon>Pezizomycotina</taxon>
        <taxon>Eurotiomycetes</taxon>
        <taxon>Eurotiomycetidae</taxon>
        <taxon>Eurotiales</taxon>
        <taxon>Aspergillaceae</taxon>
        <taxon>Penicillium</taxon>
    </lineage>
</organism>
<dbReference type="Pfam" id="PF20684">
    <property type="entry name" value="Fung_rhodopsin"/>
    <property type="match status" value="1"/>
</dbReference>
<dbReference type="RefSeq" id="XP_056581180.1">
    <property type="nucleotide sequence ID" value="XM_056724930.1"/>
</dbReference>
<reference evidence="9" key="2">
    <citation type="journal article" date="2023" name="IMA Fungus">
        <title>Comparative genomic study of the Penicillium genus elucidates a diverse pangenome and 15 lateral gene transfer events.</title>
        <authorList>
            <person name="Petersen C."/>
            <person name="Sorensen T."/>
            <person name="Nielsen M.R."/>
            <person name="Sondergaard T.E."/>
            <person name="Sorensen J.L."/>
            <person name="Fitzpatrick D.A."/>
            <person name="Frisvad J.C."/>
            <person name="Nielsen K.L."/>
        </authorList>
    </citation>
    <scope>NUCLEOTIDE SEQUENCE</scope>
    <source>
        <strain evidence="9">IBT 3081</strain>
    </source>
</reference>
<name>A0A9W9SCS1_9EURO</name>
<evidence type="ECO:0000256" key="7">
    <source>
        <dbReference type="SAM" id="Phobius"/>
    </source>
</evidence>
<dbReference type="PANTHER" id="PTHR33048">
    <property type="entry name" value="PTH11-LIKE INTEGRAL MEMBRANE PROTEIN (AFU_ORTHOLOGUE AFUA_5G11245)"/>
    <property type="match status" value="1"/>
</dbReference>
<keyword evidence="10" id="KW-1185">Reference proteome</keyword>
<feature type="transmembrane region" description="Helical" evidence="7">
    <location>
        <begin position="176"/>
        <end position="196"/>
    </location>
</feature>
<sequence>MTDEKQRSTAVQTVAAVFLPIATITVMLRIYVRGWIVKAFGWDDGTMVIALLFYAMFCGTMIGGSIYGTGYMLEHLAVDNRIMAMRYWWLCEIAYCFASVGCKISVCIFLMRITIRPLHIFILYTVMALTVIAGLVFMFLMLLQCKPLEYFWTRLAEDPTIQGYCIDMSIIVNMTYVYSAFAALCDFTVGILPIFLVRKLHMKRQTKIAVMGILSMACIASSAVIVRVPFVESFRDPDFLYATYQIAIWSNVEAGLGITAGSLATLRPLLRIWTGSRSDPDYSTGFPGGRSRSASRQLGGGENRPFPLGSLDESVQSHLRPDKLAVTVTTIKGQRDHDDIYGTSPSSSEERLTIDRPSPRLPNDMGLGIHRTFEVTQTSTDRHDAERIAMEHV</sequence>
<keyword evidence="2 7" id="KW-0812">Transmembrane</keyword>
<keyword evidence="4 7" id="KW-0472">Membrane</keyword>
<evidence type="ECO:0000256" key="6">
    <source>
        <dbReference type="SAM" id="MobiDB-lite"/>
    </source>
</evidence>
<evidence type="ECO:0000313" key="9">
    <source>
        <dbReference type="EMBL" id="KAJ5375194.1"/>
    </source>
</evidence>
<dbReference type="Proteomes" id="UP001147752">
    <property type="component" value="Unassembled WGS sequence"/>
</dbReference>
<feature type="transmembrane region" description="Helical" evidence="7">
    <location>
        <begin position="208"/>
        <end position="226"/>
    </location>
</feature>
<feature type="transmembrane region" description="Helical" evidence="7">
    <location>
        <begin position="44"/>
        <end position="67"/>
    </location>
</feature>
<feature type="region of interest" description="Disordered" evidence="6">
    <location>
        <begin position="280"/>
        <end position="307"/>
    </location>
</feature>
<evidence type="ECO:0000256" key="2">
    <source>
        <dbReference type="ARBA" id="ARBA00022692"/>
    </source>
</evidence>
<dbReference type="EMBL" id="JAPZBT010000002">
    <property type="protein sequence ID" value="KAJ5375194.1"/>
    <property type="molecule type" value="Genomic_DNA"/>
</dbReference>
<feature type="transmembrane region" description="Helical" evidence="7">
    <location>
        <begin position="121"/>
        <end position="143"/>
    </location>
</feature>
<evidence type="ECO:0000313" key="10">
    <source>
        <dbReference type="Proteomes" id="UP001147752"/>
    </source>
</evidence>
<dbReference type="InterPro" id="IPR049326">
    <property type="entry name" value="Rhodopsin_dom_fungi"/>
</dbReference>
<feature type="domain" description="Rhodopsin" evidence="8">
    <location>
        <begin position="28"/>
        <end position="271"/>
    </location>
</feature>
<evidence type="ECO:0000256" key="4">
    <source>
        <dbReference type="ARBA" id="ARBA00023136"/>
    </source>
</evidence>
<dbReference type="AlphaFoldDB" id="A0A9W9SCS1"/>
<dbReference type="InterPro" id="IPR052337">
    <property type="entry name" value="SAT4-like"/>
</dbReference>
<comment type="subcellular location">
    <subcellularLocation>
        <location evidence="1">Membrane</location>
        <topology evidence="1">Multi-pass membrane protein</topology>
    </subcellularLocation>
</comment>
<feature type="compositionally biased region" description="Basic and acidic residues" evidence="6">
    <location>
        <begin position="348"/>
        <end position="358"/>
    </location>
</feature>
<evidence type="ECO:0000256" key="3">
    <source>
        <dbReference type="ARBA" id="ARBA00022989"/>
    </source>
</evidence>
<keyword evidence="3 7" id="KW-1133">Transmembrane helix</keyword>
<dbReference type="GO" id="GO:0016020">
    <property type="term" value="C:membrane"/>
    <property type="evidence" value="ECO:0007669"/>
    <property type="project" value="UniProtKB-SubCell"/>
</dbReference>
<proteinExistence type="inferred from homology"/>
<feature type="transmembrane region" description="Helical" evidence="7">
    <location>
        <begin position="87"/>
        <end position="109"/>
    </location>
</feature>
<feature type="transmembrane region" description="Helical" evidence="7">
    <location>
        <begin position="12"/>
        <end position="32"/>
    </location>
</feature>
<gene>
    <name evidence="9" type="ORF">N7517_007200</name>
</gene>
<dbReference type="PANTHER" id="PTHR33048:SF113">
    <property type="entry name" value="INTEGRAL MEMBRANE PROTEIN-RELATED"/>
    <property type="match status" value="1"/>
</dbReference>